<feature type="transmembrane region" description="Helical" evidence="7">
    <location>
        <begin position="303"/>
        <end position="323"/>
    </location>
</feature>
<dbReference type="PANTHER" id="PTHR43791:SF6">
    <property type="entry name" value="TRANSPORTER, PUTATIVE (AFU_ORTHOLOGUE AFUA_1G16690)-RELATED"/>
    <property type="match status" value="1"/>
</dbReference>
<keyword evidence="10" id="KW-1185">Reference proteome</keyword>
<feature type="transmembrane region" description="Helical" evidence="7">
    <location>
        <begin position="68"/>
        <end position="87"/>
    </location>
</feature>
<keyword evidence="3 7" id="KW-0812">Transmembrane</keyword>
<dbReference type="GO" id="GO:0022857">
    <property type="term" value="F:transmembrane transporter activity"/>
    <property type="evidence" value="ECO:0007669"/>
    <property type="project" value="InterPro"/>
</dbReference>
<dbReference type="Pfam" id="PF07690">
    <property type="entry name" value="MFS_1"/>
    <property type="match status" value="1"/>
</dbReference>
<dbReference type="EMBL" id="JABBWE010000032">
    <property type="protein sequence ID" value="KAG1793188.1"/>
    <property type="molecule type" value="Genomic_DNA"/>
</dbReference>
<reference evidence="9" key="1">
    <citation type="journal article" date="2020" name="New Phytol.">
        <title>Comparative genomics reveals dynamic genome evolution in host specialist ectomycorrhizal fungi.</title>
        <authorList>
            <person name="Lofgren L.A."/>
            <person name="Nguyen N.H."/>
            <person name="Vilgalys R."/>
            <person name="Ruytinx J."/>
            <person name="Liao H.L."/>
            <person name="Branco S."/>
            <person name="Kuo A."/>
            <person name="LaButti K."/>
            <person name="Lipzen A."/>
            <person name="Andreopoulos W."/>
            <person name="Pangilinan J."/>
            <person name="Riley R."/>
            <person name="Hundley H."/>
            <person name="Na H."/>
            <person name="Barry K."/>
            <person name="Grigoriev I.V."/>
            <person name="Stajich J.E."/>
            <person name="Kennedy P.G."/>
        </authorList>
    </citation>
    <scope>NUCLEOTIDE SEQUENCE</scope>
    <source>
        <strain evidence="9">S12</strain>
    </source>
</reference>
<dbReference type="AlphaFoldDB" id="A0A9P7DH28"/>
<evidence type="ECO:0000256" key="5">
    <source>
        <dbReference type="ARBA" id="ARBA00023136"/>
    </source>
</evidence>
<dbReference type="SUPFAM" id="SSF103473">
    <property type="entry name" value="MFS general substrate transporter"/>
    <property type="match status" value="1"/>
</dbReference>
<feature type="transmembrane region" description="Helical" evidence="7">
    <location>
        <begin position="335"/>
        <end position="355"/>
    </location>
</feature>
<gene>
    <name evidence="9" type="ORF">HD556DRAFT_1376298</name>
</gene>
<feature type="transmembrane region" description="Helical" evidence="7">
    <location>
        <begin position="107"/>
        <end position="127"/>
    </location>
</feature>
<dbReference type="InterPro" id="IPR011701">
    <property type="entry name" value="MFS"/>
</dbReference>
<protein>
    <submittedName>
        <fullName evidence="9">MFS general substrate transporter</fullName>
    </submittedName>
</protein>
<dbReference type="GO" id="GO:0016020">
    <property type="term" value="C:membrane"/>
    <property type="evidence" value="ECO:0007669"/>
    <property type="project" value="UniProtKB-SubCell"/>
</dbReference>
<evidence type="ECO:0000256" key="2">
    <source>
        <dbReference type="ARBA" id="ARBA00022448"/>
    </source>
</evidence>
<evidence type="ECO:0000313" key="10">
    <source>
        <dbReference type="Proteomes" id="UP000719766"/>
    </source>
</evidence>
<feature type="transmembrane region" description="Helical" evidence="7">
    <location>
        <begin position="194"/>
        <end position="218"/>
    </location>
</feature>
<feature type="transmembrane region" description="Helical" evidence="7">
    <location>
        <begin position="453"/>
        <end position="475"/>
    </location>
</feature>
<comment type="caution">
    <text evidence="9">The sequence shown here is derived from an EMBL/GenBank/DDBJ whole genome shotgun (WGS) entry which is preliminary data.</text>
</comment>
<dbReference type="OrthoDB" id="2985014at2759"/>
<evidence type="ECO:0000313" key="9">
    <source>
        <dbReference type="EMBL" id="KAG1793188.1"/>
    </source>
</evidence>
<feature type="transmembrane region" description="Helical" evidence="7">
    <location>
        <begin position="159"/>
        <end position="182"/>
    </location>
</feature>
<keyword evidence="4 7" id="KW-1133">Transmembrane helix</keyword>
<dbReference type="FunFam" id="1.20.1250.20:FF:000057">
    <property type="entry name" value="MFS general substrate transporter"/>
    <property type="match status" value="1"/>
</dbReference>
<dbReference type="InterPro" id="IPR036259">
    <property type="entry name" value="MFS_trans_sf"/>
</dbReference>
<proteinExistence type="predicted"/>
<sequence length="503" mass="56113">MCQRESAICGLFRPYSIGMSDRPLLSTDNSPHYGASDRSSDSPALSEYDEQNRQTVEKRLLRKLDLRFAFLVLIYIMSCMDRTNAAAARLRGFEEDLGMTGNQFNTLMSIFYVGYLLTQTPSNMFLVRMTRPSLYLSNCMTICGAITLFIGVAQTYHAILILRFMVGVVEAAFFPGAIFLLSRWYKRNELGYRTALLACGSPISNAFSALTASGILASLDGILGFAGWRWLFFVEGILTIVVAVSAIWILPDFPSSSSVWLLPDERILAKLRMEEEVAVRNEHKGTPVEGWSGLIDALTDWRVWWLGVALILMEASLSFRIFFPTLSATMGYSSTITLLLCAPPWILGTATLFLVARHSDATGDRFWHTAGPLFVAIIGFMVAISTMNAAVRYLSLFFMAQAPVAHVVSLTWVMNTFSQSRSKCAVAIAFINAMSSLGYIGSSYFWPSRWGPSYANSCSICILTSTMCIVMLWVFRRHLSRCNEAAEAEEQALGLRKGFRYFL</sequence>
<evidence type="ECO:0000256" key="3">
    <source>
        <dbReference type="ARBA" id="ARBA00022692"/>
    </source>
</evidence>
<dbReference type="PROSITE" id="PS50850">
    <property type="entry name" value="MFS"/>
    <property type="match status" value="1"/>
</dbReference>
<feature type="transmembrane region" description="Helical" evidence="7">
    <location>
        <begin position="134"/>
        <end position="153"/>
    </location>
</feature>
<dbReference type="Proteomes" id="UP000719766">
    <property type="component" value="Unassembled WGS sequence"/>
</dbReference>
<accession>A0A9P7DH28</accession>
<dbReference type="Gene3D" id="1.20.1250.20">
    <property type="entry name" value="MFS general substrate transporter like domains"/>
    <property type="match status" value="1"/>
</dbReference>
<feature type="region of interest" description="Disordered" evidence="6">
    <location>
        <begin position="28"/>
        <end position="50"/>
    </location>
</feature>
<dbReference type="InterPro" id="IPR020846">
    <property type="entry name" value="MFS_dom"/>
</dbReference>
<keyword evidence="2" id="KW-0813">Transport</keyword>
<keyword evidence="5 7" id="KW-0472">Membrane</keyword>
<name>A0A9P7DH28_9AGAM</name>
<organism evidence="9 10">
    <name type="scientific">Suillus plorans</name>
    <dbReference type="NCBI Taxonomy" id="116603"/>
    <lineage>
        <taxon>Eukaryota</taxon>
        <taxon>Fungi</taxon>
        <taxon>Dikarya</taxon>
        <taxon>Basidiomycota</taxon>
        <taxon>Agaricomycotina</taxon>
        <taxon>Agaricomycetes</taxon>
        <taxon>Agaricomycetidae</taxon>
        <taxon>Boletales</taxon>
        <taxon>Suillineae</taxon>
        <taxon>Suillaceae</taxon>
        <taxon>Suillus</taxon>
    </lineage>
</organism>
<dbReference type="PANTHER" id="PTHR43791">
    <property type="entry name" value="PERMEASE-RELATED"/>
    <property type="match status" value="1"/>
</dbReference>
<feature type="transmembrane region" description="Helical" evidence="7">
    <location>
        <begin position="230"/>
        <end position="250"/>
    </location>
</feature>
<feature type="domain" description="Major facilitator superfamily (MFS) profile" evidence="8">
    <location>
        <begin position="67"/>
        <end position="503"/>
    </location>
</feature>
<evidence type="ECO:0000256" key="1">
    <source>
        <dbReference type="ARBA" id="ARBA00004141"/>
    </source>
</evidence>
<dbReference type="RefSeq" id="XP_041159677.1">
    <property type="nucleotide sequence ID" value="XM_041303101.1"/>
</dbReference>
<dbReference type="GeneID" id="64596865"/>
<evidence type="ECO:0000259" key="8">
    <source>
        <dbReference type="PROSITE" id="PS50850"/>
    </source>
</evidence>
<evidence type="ECO:0000256" key="4">
    <source>
        <dbReference type="ARBA" id="ARBA00022989"/>
    </source>
</evidence>
<comment type="subcellular location">
    <subcellularLocation>
        <location evidence="1">Membrane</location>
        <topology evidence="1">Multi-pass membrane protein</topology>
    </subcellularLocation>
</comment>
<evidence type="ECO:0000256" key="7">
    <source>
        <dbReference type="SAM" id="Phobius"/>
    </source>
</evidence>
<feature type="transmembrane region" description="Helical" evidence="7">
    <location>
        <begin position="393"/>
        <end position="413"/>
    </location>
</feature>
<feature type="transmembrane region" description="Helical" evidence="7">
    <location>
        <begin position="367"/>
        <end position="387"/>
    </location>
</feature>
<feature type="transmembrane region" description="Helical" evidence="7">
    <location>
        <begin position="425"/>
        <end position="447"/>
    </location>
</feature>
<evidence type="ECO:0000256" key="6">
    <source>
        <dbReference type="SAM" id="MobiDB-lite"/>
    </source>
</evidence>